<sequence>MLQDDEILGGLLEQQIHLPSKQRSMITIRDSLPNSTYDDCAVFPPVNHENLHIPSHNHTRDQQKQHHPPSDLVTRPILSSTSKQVFIGWLDFALDILRAKICCIYSWRSRRESVEHLKLVIKHKDEKISELLHQIAQMNQVLVARHIDLASKLAN</sequence>
<evidence type="ECO:0000313" key="1">
    <source>
        <dbReference type="EMBL" id="KAJ4713057.1"/>
    </source>
</evidence>
<protein>
    <submittedName>
        <fullName evidence="1">Formin-like protein</fullName>
    </submittedName>
</protein>
<proteinExistence type="predicted"/>
<dbReference type="Proteomes" id="UP001164539">
    <property type="component" value="Chromosome 8"/>
</dbReference>
<reference evidence="1 2" key="1">
    <citation type="journal article" date="2023" name="Science">
        <title>Complex scaffold remodeling in plant triterpene biosynthesis.</title>
        <authorList>
            <person name="De La Pena R."/>
            <person name="Hodgson H."/>
            <person name="Liu J.C."/>
            <person name="Stephenson M.J."/>
            <person name="Martin A.C."/>
            <person name="Owen C."/>
            <person name="Harkess A."/>
            <person name="Leebens-Mack J."/>
            <person name="Jimenez L.E."/>
            <person name="Osbourn A."/>
            <person name="Sattely E.S."/>
        </authorList>
    </citation>
    <scope>NUCLEOTIDE SEQUENCE [LARGE SCALE GENOMIC DNA]</scope>
    <source>
        <strain evidence="2">cv. JPN11</strain>
        <tissue evidence="1">Leaf</tissue>
    </source>
</reference>
<dbReference type="EMBL" id="CM051401">
    <property type="protein sequence ID" value="KAJ4713057.1"/>
    <property type="molecule type" value="Genomic_DNA"/>
</dbReference>
<name>A0ACC1XQ78_MELAZ</name>
<gene>
    <name evidence="1" type="ORF">OWV82_015204</name>
</gene>
<evidence type="ECO:0000313" key="2">
    <source>
        <dbReference type="Proteomes" id="UP001164539"/>
    </source>
</evidence>
<comment type="caution">
    <text evidence="1">The sequence shown here is derived from an EMBL/GenBank/DDBJ whole genome shotgun (WGS) entry which is preliminary data.</text>
</comment>
<organism evidence="1 2">
    <name type="scientific">Melia azedarach</name>
    <name type="common">Chinaberry tree</name>
    <dbReference type="NCBI Taxonomy" id="155640"/>
    <lineage>
        <taxon>Eukaryota</taxon>
        <taxon>Viridiplantae</taxon>
        <taxon>Streptophyta</taxon>
        <taxon>Embryophyta</taxon>
        <taxon>Tracheophyta</taxon>
        <taxon>Spermatophyta</taxon>
        <taxon>Magnoliopsida</taxon>
        <taxon>eudicotyledons</taxon>
        <taxon>Gunneridae</taxon>
        <taxon>Pentapetalae</taxon>
        <taxon>rosids</taxon>
        <taxon>malvids</taxon>
        <taxon>Sapindales</taxon>
        <taxon>Meliaceae</taxon>
        <taxon>Melia</taxon>
    </lineage>
</organism>
<accession>A0ACC1XQ78</accession>
<keyword evidence="2" id="KW-1185">Reference proteome</keyword>